<feature type="binding site" evidence="10">
    <location>
        <position position="311"/>
    </location>
    <ligand>
        <name>Zn(2+)</name>
        <dbReference type="ChEBI" id="CHEBI:29105"/>
    </ligand>
</feature>
<dbReference type="GO" id="GO:0004792">
    <property type="term" value="F:thiosulfate-cyanide sulfurtransferase activity"/>
    <property type="evidence" value="ECO:0007669"/>
    <property type="project" value="TreeGrafter"/>
</dbReference>
<evidence type="ECO:0000256" key="2">
    <source>
        <dbReference type="ARBA" id="ARBA00022490"/>
    </source>
</evidence>
<comment type="subcellular location">
    <subcellularLocation>
        <location evidence="1">Cytoplasm</location>
        <location evidence="1">Cytosol</location>
    </subcellularLocation>
</comment>
<dbReference type="UniPathway" id="UPA00988"/>
<comment type="pathway">
    <text evidence="10">tRNA modification; 5-methoxycarbonylmethyl-2-thiouridine-tRNA biosynthesis.</text>
</comment>
<dbReference type="GO" id="GO:0070566">
    <property type="term" value="F:adenylyltransferase activity"/>
    <property type="evidence" value="ECO:0007669"/>
    <property type="project" value="InterPro"/>
</dbReference>
<keyword evidence="9 10" id="KW-0511">Multifunctional enzyme</keyword>
<dbReference type="Pfam" id="PF00899">
    <property type="entry name" value="ThiF"/>
    <property type="match status" value="1"/>
</dbReference>
<dbReference type="Gene3D" id="3.40.250.10">
    <property type="entry name" value="Rhodanese-like domain"/>
    <property type="match status" value="1"/>
</dbReference>
<organism evidence="14">
    <name type="scientific">Entomoneis paludosa</name>
    <dbReference type="NCBI Taxonomy" id="265537"/>
    <lineage>
        <taxon>Eukaryota</taxon>
        <taxon>Sar</taxon>
        <taxon>Stramenopiles</taxon>
        <taxon>Ochrophyta</taxon>
        <taxon>Bacillariophyta</taxon>
        <taxon>Bacillariophyceae</taxon>
        <taxon>Bacillariophycidae</taxon>
        <taxon>Entomoneidaceae</taxon>
        <taxon>Entomoneis</taxon>
    </lineage>
</organism>
<dbReference type="CDD" id="cd00757">
    <property type="entry name" value="ThiF_MoeB_HesA_family"/>
    <property type="match status" value="1"/>
</dbReference>
<evidence type="ECO:0000256" key="7">
    <source>
        <dbReference type="ARBA" id="ARBA00022833"/>
    </source>
</evidence>
<dbReference type="GO" id="GO:0046872">
    <property type="term" value="F:metal ion binding"/>
    <property type="evidence" value="ECO:0007669"/>
    <property type="project" value="UniProtKB-KW"/>
</dbReference>
<feature type="binding site" evidence="10">
    <location>
        <position position="314"/>
    </location>
    <ligand>
        <name>Zn(2+)</name>
        <dbReference type="ChEBI" id="CHEBI:29105"/>
    </ligand>
</feature>
<protein>
    <recommendedName>
        <fullName evidence="10">Adenylyltransferase and sulfurtransferase MOCS3 homolog</fullName>
    </recommendedName>
    <alternativeName>
        <fullName evidence="10">UBA4 homolog</fullName>
    </alternativeName>
    <alternativeName>
        <fullName evidence="10">Ubiquitin-like protein activator 4 homolog</fullName>
    </alternativeName>
    <domain>
        <recommendedName>
            <fullName evidence="10">Adenylyltransferase</fullName>
            <ecNumber evidence="10">2.7.7.-</ecNumber>
        </recommendedName>
    </domain>
    <domain>
        <recommendedName>
            <fullName evidence="10">Sulfurtransferase</fullName>
            <ecNumber evidence="10">2.8.1.-</ecNumber>
        </recommendedName>
    </domain>
</protein>
<evidence type="ECO:0000256" key="5">
    <source>
        <dbReference type="ARBA" id="ARBA00022723"/>
    </source>
</evidence>
<dbReference type="InterPro" id="IPR035985">
    <property type="entry name" value="Ubiquitin-activating_enz"/>
</dbReference>
<dbReference type="GO" id="GO:0005524">
    <property type="term" value="F:ATP binding"/>
    <property type="evidence" value="ECO:0007669"/>
    <property type="project" value="UniProtKB-KW"/>
</dbReference>
<evidence type="ECO:0000256" key="8">
    <source>
        <dbReference type="ARBA" id="ARBA00022840"/>
    </source>
</evidence>
<keyword evidence="12" id="KW-0812">Transmembrane</keyword>
<dbReference type="InterPro" id="IPR000594">
    <property type="entry name" value="ThiF_NAD_FAD-bd"/>
</dbReference>
<keyword evidence="3 10" id="KW-0808">Transferase</keyword>
<dbReference type="PANTHER" id="PTHR10953">
    <property type="entry name" value="UBIQUITIN-ACTIVATING ENZYME E1"/>
    <property type="match status" value="1"/>
</dbReference>
<dbReference type="SMART" id="SM00450">
    <property type="entry name" value="RHOD"/>
    <property type="match status" value="1"/>
</dbReference>
<dbReference type="InterPro" id="IPR001763">
    <property type="entry name" value="Rhodanese-like_dom"/>
</dbReference>
<evidence type="ECO:0000313" key="14">
    <source>
        <dbReference type="EMBL" id="CAD9976869.1"/>
    </source>
</evidence>
<keyword evidence="4 10" id="KW-0819">tRNA processing</keyword>
<name>A0A7S3DSI5_9STRA</name>
<keyword evidence="12" id="KW-1133">Transmembrane helix</keyword>
<evidence type="ECO:0000256" key="10">
    <source>
        <dbReference type="HAMAP-Rule" id="MF_03049"/>
    </source>
</evidence>
<dbReference type="EC" id="2.8.1.-" evidence="10"/>
<feature type="active site" description="Glycyl thioester intermediate; for adenylyltransferase activity" evidence="10">
    <location>
        <position position="253"/>
    </location>
</feature>
<dbReference type="Pfam" id="PF00581">
    <property type="entry name" value="Rhodanese"/>
    <property type="match status" value="1"/>
</dbReference>
<evidence type="ECO:0000259" key="13">
    <source>
        <dbReference type="PROSITE" id="PS50206"/>
    </source>
</evidence>
<feature type="binding site" evidence="10">
    <location>
        <begin position="131"/>
        <end position="135"/>
    </location>
    <ligand>
        <name>ATP</name>
        <dbReference type="ChEBI" id="CHEBI:30616"/>
    </ligand>
</feature>
<feature type="domain" description="Rhodanese" evidence="13">
    <location>
        <begin position="362"/>
        <end position="459"/>
    </location>
</feature>
<dbReference type="EMBL" id="HBHT01025309">
    <property type="protein sequence ID" value="CAD9976869.1"/>
    <property type="molecule type" value="Transcribed_RNA"/>
</dbReference>
<feature type="binding site" evidence="10">
    <location>
        <position position="124"/>
    </location>
    <ligand>
        <name>ATP</name>
        <dbReference type="ChEBI" id="CHEBI:30616"/>
    </ligand>
</feature>
<keyword evidence="7 10" id="KW-0862">Zinc</keyword>
<evidence type="ECO:0000256" key="11">
    <source>
        <dbReference type="SAM" id="MobiDB-lite"/>
    </source>
</evidence>
<evidence type="ECO:0000256" key="1">
    <source>
        <dbReference type="ARBA" id="ARBA00004514"/>
    </source>
</evidence>
<comment type="function">
    <text evidence="10">Plays a central role in 2-thiolation of mcm(5)S(2)U at tRNA wobble positions of cytosolic tRNA(Lys), tRNA(Glu) and tRNA(Gln). Acts by mediating the C-terminal thiocarboxylation of the sulfur carrier URM1. Its N-terminus first activates URM1 as acyl-adenylate (-COAMP), then the persulfide sulfur on the catalytic cysteine is transferred to URM1 to form thiocarboxylation (-COSH) of its C-terminus. The reaction probably involves hydrogen sulfide that is generated from the persulfide intermediate and that acts as nucleophile towards URM1. Subsequently, a transient disulfide bond is formed. Does not use thiosulfate as sulfur donor; NFS1 probably acting as a sulfur donor for thiocarboxylation reactions.</text>
</comment>
<dbReference type="InterPro" id="IPR028885">
    <property type="entry name" value="MOCS3/Uba4"/>
</dbReference>
<dbReference type="InterPro" id="IPR036873">
    <property type="entry name" value="Rhodanese-like_dom_sf"/>
</dbReference>
<keyword evidence="6 10" id="KW-0547">Nucleotide-binding</keyword>
<dbReference type="InterPro" id="IPR045886">
    <property type="entry name" value="ThiF/MoeB/HesA"/>
</dbReference>
<feature type="active site" description="Cysteine persulfide intermediate; for sulfurtransferase activity" evidence="10">
    <location>
        <position position="414"/>
    </location>
</feature>
<dbReference type="AlphaFoldDB" id="A0A7S3DSI5"/>
<comment type="similarity">
    <text evidence="10">In the N-terminal section; belongs to the HesA/MoeB/ThiF family. UBA4 subfamily.</text>
</comment>
<dbReference type="NCBIfam" id="NF004281">
    <property type="entry name" value="PRK05690.1"/>
    <property type="match status" value="1"/>
</dbReference>
<accession>A0A7S3DSI5</accession>
<dbReference type="EC" id="2.7.7.-" evidence="10"/>
<keyword evidence="2 10" id="KW-0963">Cytoplasm</keyword>
<dbReference type="PROSITE" id="PS50206">
    <property type="entry name" value="RHODANESE_3"/>
    <property type="match status" value="1"/>
</dbReference>
<keyword evidence="12" id="KW-0472">Membrane</keyword>
<keyword evidence="5 10" id="KW-0479">Metal-binding</keyword>
<comment type="cofactor">
    <cofactor evidence="10">
        <name>Zn(2+)</name>
        <dbReference type="ChEBI" id="CHEBI:29105"/>
    </cofactor>
    <text evidence="10">Binds 1 zinc ion per subunit.</text>
</comment>
<dbReference type="GO" id="GO:0002143">
    <property type="term" value="P:tRNA wobble position uridine thiolation"/>
    <property type="evidence" value="ECO:0007669"/>
    <property type="project" value="InterPro"/>
</dbReference>
<evidence type="ECO:0000256" key="9">
    <source>
        <dbReference type="ARBA" id="ARBA00023268"/>
    </source>
</evidence>
<evidence type="ECO:0000256" key="4">
    <source>
        <dbReference type="ARBA" id="ARBA00022694"/>
    </source>
</evidence>
<feature type="region of interest" description="Disordered" evidence="11">
    <location>
        <begin position="18"/>
        <end position="40"/>
    </location>
</feature>
<gene>
    <name evidence="14" type="ORF">APAL1065_LOCUS16992</name>
</gene>
<reference evidence="14" key="1">
    <citation type="submission" date="2021-01" db="EMBL/GenBank/DDBJ databases">
        <authorList>
            <person name="Corre E."/>
            <person name="Pelletier E."/>
            <person name="Niang G."/>
            <person name="Scheremetjew M."/>
            <person name="Finn R."/>
            <person name="Kale V."/>
            <person name="Holt S."/>
            <person name="Cochrane G."/>
            <person name="Meng A."/>
            <person name="Brown T."/>
            <person name="Cohen L."/>
        </authorList>
    </citation>
    <scope>NUCLEOTIDE SEQUENCE</scope>
    <source>
        <strain evidence="14">CCMP125</strain>
    </source>
</reference>
<dbReference type="FunFam" id="3.40.250.10:FF:000014">
    <property type="entry name" value="Adenylyltransferase and sulfurtransferase MOCS3"/>
    <property type="match status" value="1"/>
</dbReference>
<feature type="binding site" evidence="10">
    <location>
        <position position="103"/>
    </location>
    <ligand>
        <name>ATP</name>
        <dbReference type="ChEBI" id="CHEBI:30616"/>
    </ligand>
</feature>
<dbReference type="PANTHER" id="PTHR10953:SF102">
    <property type="entry name" value="ADENYLYLTRANSFERASE AND SULFURTRANSFERASE MOCS3"/>
    <property type="match status" value="1"/>
</dbReference>
<keyword evidence="8 10" id="KW-0067">ATP-binding</keyword>
<dbReference type="HAMAP" id="MF_03049">
    <property type="entry name" value="MOCS3_Uba4"/>
    <property type="match status" value="1"/>
</dbReference>
<evidence type="ECO:0000256" key="12">
    <source>
        <dbReference type="SAM" id="Phobius"/>
    </source>
</evidence>
<feature type="binding site" evidence="10">
    <location>
        <begin position="192"/>
        <end position="193"/>
    </location>
    <ligand>
        <name>ATP</name>
        <dbReference type="ChEBI" id="CHEBI:30616"/>
    </ligand>
</feature>
<evidence type="ECO:0000256" key="3">
    <source>
        <dbReference type="ARBA" id="ARBA00022679"/>
    </source>
</evidence>
<sequence>MEDDKDKRILELEHRIAELESKSSGTASTRSDDCTETNPEALGRQYNVSSKEAHPLSAIEPVHELSPNHIERYSRQMILSNGFGVHGQLSLLSSSVLIIGAGGIGSTVILYLAASGIGRMGIVDFDVVEVSNLHRQVIHTTQRVGWNKAVSACYSVQQLNPSANCLAYNEEVTHENVERLVSSYDCIVDCSDNPRTRYLINDACVLVGKPLVSGSAVGTEGQLTVYNSTKKEQSPCYRCLYPRPSATGQCRACSDAGVLGPVPGLIGILQSMEVIKLLTGEGDTMDRRLLMYDSMSTNFMNIKKPPKQPKCPVCGPNATIKNMIDSRESLLTADGPRRIAAPSQLPDSLQVTCQEYHKIRESQTEHILLDVRVKTQFDLCALPGSVHIPMAELVQQLEKVEGISKGKLPIFCLCRRGVDSVEAVRVLQEARPSHPGIHSVQNIRGGLDQWRQTVNPAFPKY</sequence>
<feature type="binding site" evidence="10">
    <location>
        <position position="239"/>
    </location>
    <ligand>
        <name>Zn(2+)</name>
        <dbReference type="ChEBI" id="CHEBI:29105"/>
    </ligand>
</feature>
<dbReference type="GO" id="GO:0005829">
    <property type="term" value="C:cytosol"/>
    <property type="evidence" value="ECO:0007669"/>
    <property type="project" value="UniProtKB-SubCell"/>
</dbReference>
<proteinExistence type="inferred from homology"/>
<dbReference type="FunFam" id="3.40.50.720:FF:000033">
    <property type="entry name" value="Adenylyltransferase and sulfurtransferase MOCS3"/>
    <property type="match status" value="1"/>
</dbReference>
<feature type="transmembrane region" description="Helical" evidence="12">
    <location>
        <begin position="89"/>
        <end position="113"/>
    </location>
</feature>
<evidence type="ECO:0000256" key="6">
    <source>
        <dbReference type="ARBA" id="ARBA00022741"/>
    </source>
</evidence>
<feature type="binding site" evidence="10">
    <location>
        <position position="148"/>
    </location>
    <ligand>
        <name>ATP</name>
        <dbReference type="ChEBI" id="CHEBI:30616"/>
    </ligand>
</feature>
<dbReference type="Gene3D" id="3.40.50.720">
    <property type="entry name" value="NAD(P)-binding Rossmann-like Domain"/>
    <property type="match status" value="1"/>
</dbReference>
<dbReference type="GO" id="GO:0042292">
    <property type="term" value="F:URM1 activating enzyme activity"/>
    <property type="evidence" value="ECO:0007669"/>
    <property type="project" value="TreeGrafter"/>
</dbReference>
<dbReference type="SUPFAM" id="SSF69572">
    <property type="entry name" value="Activating enzymes of the ubiquitin-like proteins"/>
    <property type="match status" value="1"/>
</dbReference>
<feature type="binding site" evidence="10">
    <location>
        <position position="236"/>
    </location>
    <ligand>
        <name>Zn(2+)</name>
        <dbReference type="ChEBI" id="CHEBI:29105"/>
    </ligand>
</feature>